<dbReference type="InterPro" id="IPR046346">
    <property type="entry name" value="Aminoacid_DH-like_N_sf"/>
</dbReference>
<gene>
    <name evidence="8" type="primary">aroE</name>
    <name evidence="12" type="ORF">B5E75_11605</name>
</gene>
<feature type="binding site" evidence="8">
    <location>
        <position position="249"/>
    </location>
    <ligand>
        <name>NADP(+)</name>
        <dbReference type="ChEBI" id="CHEBI:58349"/>
    </ligand>
</feature>
<evidence type="ECO:0000259" key="10">
    <source>
        <dbReference type="Pfam" id="PF08501"/>
    </source>
</evidence>
<keyword evidence="3 8" id="KW-0028">Amino-acid biosynthesis</keyword>
<feature type="binding site" evidence="8">
    <location>
        <position position="93"/>
    </location>
    <ligand>
        <name>shikimate</name>
        <dbReference type="ChEBI" id="CHEBI:36208"/>
    </ligand>
</feature>
<evidence type="ECO:0000259" key="11">
    <source>
        <dbReference type="Pfam" id="PF18317"/>
    </source>
</evidence>
<evidence type="ECO:0000313" key="12">
    <source>
        <dbReference type="EMBL" id="OUQ33102.1"/>
    </source>
</evidence>
<dbReference type="NCBIfam" id="TIGR00507">
    <property type="entry name" value="aroE"/>
    <property type="match status" value="1"/>
</dbReference>
<dbReference type="Pfam" id="PF01488">
    <property type="entry name" value="Shikimate_DH"/>
    <property type="match status" value="1"/>
</dbReference>
<accession>A0A1Y4SVY1</accession>
<dbReference type="Gene3D" id="3.40.50.10860">
    <property type="entry name" value="Leucine Dehydrogenase, chain A, domain 1"/>
    <property type="match status" value="1"/>
</dbReference>
<dbReference type="UniPathway" id="UPA00053">
    <property type="reaction ID" value="UER00087"/>
</dbReference>
<dbReference type="GO" id="GO:0008652">
    <property type="term" value="P:amino acid biosynthetic process"/>
    <property type="evidence" value="ECO:0007669"/>
    <property type="project" value="UniProtKB-KW"/>
</dbReference>
<evidence type="ECO:0000259" key="9">
    <source>
        <dbReference type="Pfam" id="PF01488"/>
    </source>
</evidence>
<dbReference type="GO" id="GO:0050661">
    <property type="term" value="F:NADP binding"/>
    <property type="evidence" value="ECO:0007669"/>
    <property type="project" value="InterPro"/>
</dbReference>
<organism evidence="12 13">
    <name type="scientific">Massilimicrobiota timonensis</name>
    <dbReference type="NCBI Taxonomy" id="1776392"/>
    <lineage>
        <taxon>Bacteria</taxon>
        <taxon>Bacillati</taxon>
        <taxon>Bacillota</taxon>
        <taxon>Erysipelotrichia</taxon>
        <taxon>Erysipelotrichales</taxon>
        <taxon>Erysipelotrichaceae</taxon>
        <taxon>Massilimicrobiota</taxon>
    </lineage>
</organism>
<keyword evidence="4 8" id="KW-0521">NADP</keyword>
<feature type="binding site" evidence="8">
    <location>
        <begin position="132"/>
        <end position="136"/>
    </location>
    <ligand>
        <name>NADP(+)</name>
        <dbReference type="ChEBI" id="CHEBI:58349"/>
    </ligand>
</feature>
<comment type="catalytic activity">
    <reaction evidence="7 8">
        <text>shikimate + NADP(+) = 3-dehydroshikimate + NADPH + H(+)</text>
        <dbReference type="Rhea" id="RHEA:17737"/>
        <dbReference type="ChEBI" id="CHEBI:15378"/>
        <dbReference type="ChEBI" id="CHEBI:16630"/>
        <dbReference type="ChEBI" id="CHEBI:36208"/>
        <dbReference type="ChEBI" id="CHEBI:57783"/>
        <dbReference type="ChEBI" id="CHEBI:58349"/>
        <dbReference type="EC" id="1.1.1.25"/>
    </reaction>
</comment>
<feature type="active site" description="Proton acceptor" evidence="8">
    <location>
        <position position="72"/>
    </location>
</feature>
<dbReference type="InterPro" id="IPR036291">
    <property type="entry name" value="NAD(P)-bd_dom_sf"/>
</dbReference>
<dbReference type="EMBL" id="NFLJ01000038">
    <property type="protein sequence ID" value="OUQ33102.1"/>
    <property type="molecule type" value="Genomic_DNA"/>
</dbReference>
<evidence type="ECO:0000256" key="2">
    <source>
        <dbReference type="ARBA" id="ARBA00012962"/>
    </source>
</evidence>
<evidence type="ECO:0000256" key="1">
    <source>
        <dbReference type="ARBA" id="ARBA00004871"/>
    </source>
</evidence>
<comment type="similarity">
    <text evidence="8">Belongs to the shikimate dehydrogenase family.</text>
</comment>
<feature type="binding site" evidence="8">
    <location>
        <position position="256"/>
    </location>
    <ligand>
        <name>shikimate</name>
        <dbReference type="ChEBI" id="CHEBI:36208"/>
    </ligand>
</feature>
<dbReference type="RefSeq" id="WP_087359407.1">
    <property type="nucleotide sequence ID" value="NZ_NFLJ01000038.1"/>
</dbReference>
<feature type="domain" description="SDH C-terminal" evidence="11">
    <location>
        <begin position="249"/>
        <end position="279"/>
    </location>
</feature>
<dbReference type="OrthoDB" id="9792692at2"/>
<evidence type="ECO:0000256" key="3">
    <source>
        <dbReference type="ARBA" id="ARBA00022605"/>
    </source>
</evidence>
<dbReference type="InterPro" id="IPR011342">
    <property type="entry name" value="Shikimate_DH"/>
</dbReference>
<evidence type="ECO:0000256" key="7">
    <source>
        <dbReference type="ARBA" id="ARBA00049442"/>
    </source>
</evidence>
<proteinExistence type="inferred from homology"/>
<dbReference type="Pfam" id="PF18317">
    <property type="entry name" value="SDH_C"/>
    <property type="match status" value="1"/>
</dbReference>
<dbReference type="InterPro" id="IPR022893">
    <property type="entry name" value="Shikimate_DH_fam"/>
</dbReference>
<dbReference type="GO" id="GO:0009423">
    <property type="term" value="P:chorismate biosynthetic process"/>
    <property type="evidence" value="ECO:0007669"/>
    <property type="project" value="UniProtKB-UniRule"/>
</dbReference>
<keyword evidence="6 8" id="KW-0057">Aromatic amino acid biosynthesis</keyword>
<dbReference type="Proteomes" id="UP000195305">
    <property type="component" value="Unassembled WGS sequence"/>
</dbReference>
<dbReference type="PANTHER" id="PTHR21089:SF1">
    <property type="entry name" value="BIFUNCTIONAL 3-DEHYDROQUINATE DEHYDRATASE_SHIKIMATE DEHYDROGENASE, CHLOROPLASTIC"/>
    <property type="match status" value="1"/>
</dbReference>
<reference evidence="12 13" key="1">
    <citation type="journal article" date="2018" name="BMC Genomics">
        <title>Whole genome sequencing and function prediction of 133 gut anaerobes isolated from chicken caecum in pure cultures.</title>
        <authorList>
            <person name="Medvecky M."/>
            <person name="Cejkova D."/>
            <person name="Polansky O."/>
            <person name="Karasova D."/>
            <person name="Kubasova T."/>
            <person name="Cizek A."/>
            <person name="Rychlik I."/>
        </authorList>
    </citation>
    <scope>NUCLEOTIDE SEQUENCE [LARGE SCALE GENOMIC DNA]</scope>
    <source>
        <strain evidence="12 13">An13</strain>
    </source>
</reference>
<feature type="binding site" evidence="8">
    <location>
        <position position="228"/>
    </location>
    <ligand>
        <name>shikimate</name>
        <dbReference type="ChEBI" id="CHEBI:36208"/>
    </ligand>
</feature>
<comment type="subunit">
    <text evidence="8">Homodimer.</text>
</comment>
<comment type="function">
    <text evidence="8">Involved in the biosynthesis of the chorismate, which leads to the biosynthesis of aromatic amino acids. Catalyzes the reversible NADPH linked reduction of 3-dehydroshikimate (DHSA) to yield shikimate (SA).</text>
</comment>
<dbReference type="InterPro" id="IPR041121">
    <property type="entry name" value="SDH_C"/>
</dbReference>
<comment type="caution">
    <text evidence="12">The sequence shown here is derived from an EMBL/GenBank/DDBJ whole genome shotgun (WGS) entry which is preliminary data.</text>
</comment>
<feature type="binding site" evidence="8">
    <location>
        <position position="68"/>
    </location>
    <ligand>
        <name>shikimate</name>
        <dbReference type="ChEBI" id="CHEBI:36208"/>
    </ligand>
</feature>
<comment type="caution">
    <text evidence="8">Lacks conserved residue(s) required for the propagation of feature annotation.</text>
</comment>
<feature type="binding site" evidence="8">
    <location>
        <position position="108"/>
    </location>
    <ligand>
        <name>shikimate</name>
        <dbReference type="ChEBI" id="CHEBI:36208"/>
    </ligand>
</feature>
<name>A0A1Y4SVY1_9FIRM</name>
<dbReference type="GO" id="GO:0019632">
    <property type="term" value="P:shikimate metabolic process"/>
    <property type="evidence" value="ECO:0007669"/>
    <property type="project" value="InterPro"/>
</dbReference>
<dbReference type="GO" id="GO:0009073">
    <property type="term" value="P:aromatic amino acid family biosynthetic process"/>
    <property type="evidence" value="ECO:0007669"/>
    <property type="project" value="UniProtKB-KW"/>
</dbReference>
<dbReference type="SUPFAM" id="SSF51735">
    <property type="entry name" value="NAD(P)-binding Rossmann-fold domains"/>
    <property type="match status" value="1"/>
</dbReference>
<protein>
    <recommendedName>
        <fullName evidence="2 8">Shikimate dehydrogenase (NADP(+))</fullName>
        <shortName evidence="8">SDH</shortName>
        <ecNumber evidence="2 8">1.1.1.25</ecNumber>
    </recommendedName>
</protein>
<sequence length="281" mass="31769">MNTITGYTGLYGIVANPIKHSFSPMMHNTAFQYLGIDDVYLAFEVKKEDFSQFITSARILPIKGFNVSMPYKVDILPYLDELTPEAKLCHAVNTVKNINGKLIGHISDGIGFVKACQEKGWHLLQQKVVILGAGGACRAIVVALAQYVSEIIIYNRSQKEWVQELNQQLTCPITLKSLSDLESLKKDLQESYLLIQTTNVGMAPDEDECLIKDDTYLPEHLKVADIIYHPQQTKLLKMAQKRGLDFMNGEGMILYQGAESFKFWTNQEMPIEQVKKSLKME</sequence>
<dbReference type="PANTHER" id="PTHR21089">
    <property type="entry name" value="SHIKIMATE DEHYDROGENASE"/>
    <property type="match status" value="1"/>
</dbReference>
<feature type="domain" description="Quinate/shikimate 5-dehydrogenase/glutamyl-tRNA reductase" evidence="9">
    <location>
        <begin position="122"/>
        <end position="196"/>
    </location>
</feature>
<keyword evidence="13" id="KW-1185">Reference proteome</keyword>
<dbReference type="InterPro" id="IPR006151">
    <property type="entry name" value="Shikm_DH/Glu-tRNA_Rdtase"/>
</dbReference>
<feature type="binding site" evidence="8">
    <location>
        <position position="226"/>
    </location>
    <ligand>
        <name>NADP(+)</name>
        <dbReference type="ChEBI" id="CHEBI:58349"/>
    </ligand>
</feature>
<dbReference type="GO" id="GO:0004764">
    <property type="term" value="F:shikimate 3-dehydrogenase (NADP+) activity"/>
    <property type="evidence" value="ECO:0007669"/>
    <property type="project" value="UniProtKB-UniRule"/>
</dbReference>
<dbReference type="CDD" id="cd01065">
    <property type="entry name" value="NAD_bind_Shikimate_DH"/>
    <property type="match status" value="1"/>
</dbReference>
<keyword evidence="5 8" id="KW-0560">Oxidoreductase</keyword>
<dbReference type="HAMAP" id="MF_00222">
    <property type="entry name" value="Shikimate_DH_AroE"/>
    <property type="match status" value="1"/>
</dbReference>
<evidence type="ECO:0000256" key="5">
    <source>
        <dbReference type="ARBA" id="ARBA00023002"/>
    </source>
</evidence>
<dbReference type="Pfam" id="PF08501">
    <property type="entry name" value="Shikimate_dh_N"/>
    <property type="match status" value="1"/>
</dbReference>
<dbReference type="InterPro" id="IPR013708">
    <property type="entry name" value="Shikimate_DH-bd_N"/>
</dbReference>
<evidence type="ECO:0000256" key="8">
    <source>
        <dbReference type="HAMAP-Rule" id="MF_00222"/>
    </source>
</evidence>
<comment type="pathway">
    <text evidence="1 8">Metabolic intermediate biosynthesis; chorismate biosynthesis; chorismate from D-erythrose 4-phosphate and phosphoenolpyruvate: step 4/7.</text>
</comment>
<evidence type="ECO:0000256" key="4">
    <source>
        <dbReference type="ARBA" id="ARBA00022857"/>
    </source>
</evidence>
<feature type="domain" description="Shikimate dehydrogenase substrate binding N-terminal" evidence="10">
    <location>
        <begin position="13"/>
        <end position="95"/>
    </location>
</feature>
<dbReference type="Gene3D" id="3.40.50.720">
    <property type="entry name" value="NAD(P)-binding Rossmann-like Domain"/>
    <property type="match status" value="1"/>
</dbReference>
<evidence type="ECO:0000313" key="13">
    <source>
        <dbReference type="Proteomes" id="UP000195305"/>
    </source>
</evidence>
<feature type="binding site" evidence="8">
    <location>
        <begin position="21"/>
        <end position="23"/>
    </location>
    <ligand>
        <name>shikimate</name>
        <dbReference type="ChEBI" id="CHEBI:36208"/>
    </ligand>
</feature>
<dbReference type="AlphaFoldDB" id="A0A1Y4SVY1"/>
<dbReference type="EC" id="1.1.1.25" evidence="2 8"/>
<dbReference type="SUPFAM" id="SSF53223">
    <property type="entry name" value="Aminoacid dehydrogenase-like, N-terminal domain"/>
    <property type="match status" value="1"/>
</dbReference>
<evidence type="ECO:0000256" key="6">
    <source>
        <dbReference type="ARBA" id="ARBA00023141"/>
    </source>
</evidence>